<reference evidence="1 2" key="1">
    <citation type="submission" date="2016-03" db="EMBL/GenBank/DDBJ databases">
        <title>Comparative genomics of the ectomycorrhizal sister species Rhizopogon vinicolor and Rhizopogon vesiculosus (Basidiomycota: Boletales) reveals a divergence of the mating type B locus.</title>
        <authorList>
            <person name="Mujic A.B."/>
            <person name="Kuo A."/>
            <person name="Tritt A."/>
            <person name="Lipzen A."/>
            <person name="Chen C."/>
            <person name="Johnson J."/>
            <person name="Sharma A."/>
            <person name="Barry K."/>
            <person name="Grigoriev I.V."/>
            <person name="Spatafora J.W."/>
        </authorList>
    </citation>
    <scope>NUCLEOTIDE SEQUENCE [LARGE SCALE GENOMIC DNA]</scope>
    <source>
        <strain evidence="1 2">AM-OR11-056</strain>
    </source>
</reference>
<accession>A0A1J8QB33</accession>
<evidence type="ECO:0000313" key="1">
    <source>
        <dbReference type="EMBL" id="OJA08980.1"/>
    </source>
</evidence>
<dbReference type="Proteomes" id="UP000183567">
    <property type="component" value="Unassembled WGS sequence"/>
</dbReference>
<protein>
    <submittedName>
        <fullName evidence="1">Uncharacterized protein</fullName>
    </submittedName>
</protein>
<dbReference type="EMBL" id="LVVM01006073">
    <property type="protein sequence ID" value="OJA08980.1"/>
    <property type="molecule type" value="Genomic_DNA"/>
</dbReference>
<sequence>MMLTPSNSTMNYRSIQTPESRHLIFNLIACDWHAKLACVNRTLPDAVCEYHRRFTDCIAPWSTASTSKETTLIRRPHLMLRDLVARGVYE</sequence>
<evidence type="ECO:0000313" key="2">
    <source>
        <dbReference type="Proteomes" id="UP000183567"/>
    </source>
</evidence>
<keyword evidence="2" id="KW-1185">Reference proteome</keyword>
<dbReference type="OrthoDB" id="2634696at2759"/>
<comment type="caution">
    <text evidence="1">The sequence shown here is derived from an EMBL/GenBank/DDBJ whole genome shotgun (WGS) entry which is preliminary data.</text>
</comment>
<gene>
    <name evidence="1" type="ORF">AZE42_12970</name>
</gene>
<dbReference type="AlphaFoldDB" id="A0A1J8QB33"/>
<name>A0A1J8QB33_9AGAM</name>
<organism evidence="1 2">
    <name type="scientific">Rhizopogon vesiculosus</name>
    <dbReference type="NCBI Taxonomy" id="180088"/>
    <lineage>
        <taxon>Eukaryota</taxon>
        <taxon>Fungi</taxon>
        <taxon>Dikarya</taxon>
        <taxon>Basidiomycota</taxon>
        <taxon>Agaricomycotina</taxon>
        <taxon>Agaricomycetes</taxon>
        <taxon>Agaricomycetidae</taxon>
        <taxon>Boletales</taxon>
        <taxon>Suillineae</taxon>
        <taxon>Rhizopogonaceae</taxon>
        <taxon>Rhizopogon</taxon>
    </lineage>
</organism>
<proteinExistence type="predicted"/>